<organism evidence="2 3">
    <name type="scientific">Bartonella raoultii</name>
    <dbReference type="NCBI Taxonomy" id="1457020"/>
    <lineage>
        <taxon>Bacteria</taxon>
        <taxon>Pseudomonadati</taxon>
        <taxon>Pseudomonadota</taxon>
        <taxon>Alphaproteobacteria</taxon>
        <taxon>Hyphomicrobiales</taxon>
        <taxon>Bartonellaceae</taxon>
        <taxon>Bartonella</taxon>
    </lineage>
</organism>
<accession>A0ABS7I3E4</accession>
<evidence type="ECO:0000313" key="2">
    <source>
        <dbReference type="EMBL" id="MBX4335189.1"/>
    </source>
</evidence>
<proteinExistence type="predicted"/>
<dbReference type="Proteomes" id="UP000746918">
    <property type="component" value="Unassembled WGS sequence"/>
</dbReference>
<keyword evidence="1" id="KW-0812">Transmembrane</keyword>
<sequence>MHLMKDKLQKKKAVSVVVLEKGTVLGAVDLAILHDGEKTRAFTFDNIEKIALCTFFLSNISVILWYCALTTGIYWAL</sequence>
<keyword evidence="3" id="KW-1185">Reference proteome</keyword>
<reference evidence="2 3" key="1">
    <citation type="submission" date="2021-08" db="EMBL/GenBank/DDBJ databases">
        <title>Bartonella raoulti 094 sp. nov.</title>
        <authorList>
            <person name="Zgheib R."/>
            <person name="Hammoud A."/>
        </authorList>
    </citation>
    <scope>NUCLEOTIDE SEQUENCE [LARGE SCALE GENOMIC DNA]</scope>
    <source>
        <strain evidence="2 3">094</strain>
    </source>
</reference>
<evidence type="ECO:0000256" key="1">
    <source>
        <dbReference type="SAM" id="Phobius"/>
    </source>
</evidence>
<comment type="caution">
    <text evidence="2">The sequence shown here is derived from an EMBL/GenBank/DDBJ whole genome shotgun (WGS) entry which is preliminary data.</text>
</comment>
<evidence type="ECO:0000313" key="3">
    <source>
        <dbReference type="Proteomes" id="UP000746918"/>
    </source>
</evidence>
<keyword evidence="1" id="KW-0472">Membrane</keyword>
<name>A0ABS7I3E4_9HYPH</name>
<feature type="transmembrane region" description="Helical" evidence="1">
    <location>
        <begin position="50"/>
        <end position="76"/>
    </location>
</feature>
<gene>
    <name evidence="2" type="ORF">K3248_00965</name>
</gene>
<dbReference type="EMBL" id="JAIFRO010000001">
    <property type="protein sequence ID" value="MBX4335189.1"/>
    <property type="molecule type" value="Genomic_DNA"/>
</dbReference>
<keyword evidence="1" id="KW-1133">Transmembrane helix</keyword>
<dbReference type="RefSeq" id="WP_220716501.1">
    <property type="nucleotide sequence ID" value="NZ_JAIFRO010000001.1"/>
</dbReference>
<protein>
    <submittedName>
        <fullName evidence="2">Uncharacterized protein</fullName>
    </submittedName>
</protein>